<dbReference type="AlphaFoldDB" id="E6MQ67"/>
<dbReference type="STRING" id="888832.HMPREF9420_1635"/>
<proteinExistence type="predicted"/>
<gene>
    <name evidence="1" type="ORF">HMPREF9420_1635</name>
</gene>
<sequence length="48" mass="5588">MTQIGARFGAFHHTKYSESHDNMAQIILPSKINCMDTSDEIQYHPLYF</sequence>
<organism evidence="1 2">
    <name type="scientific">Segatella salivae DSM 15606</name>
    <dbReference type="NCBI Taxonomy" id="888832"/>
    <lineage>
        <taxon>Bacteria</taxon>
        <taxon>Pseudomonadati</taxon>
        <taxon>Bacteroidota</taxon>
        <taxon>Bacteroidia</taxon>
        <taxon>Bacteroidales</taxon>
        <taxon>Prevotellaceae</taxon>
        <taxon>Segatella</taxon>
    </lineage>
</organism>
<name>E6MQ67_9BACT</name>
<accession>E6MQ67</accession>
<evidence type="ECO:0000313" key="1">
    <source>
        <dbReference type="EMBL" id="EFV04213.1"/>
    </source>
</evidence>
<evidence type="ECO:0000313" key="2">
    <source>
        <dbReference type="Proteomes" id="UP000003874"/>
    </source>
</evidence>
<dbReference type="EMBL" id="AEQO01000137">
    <property type="protein sequence ID" value="EFV04213.1"/>
    <property type="molecule type" value="Genomic_DNA"/>
</dbReference>
<keyword evidence="2" id="KW-1185">Reference proteome</keyword>
<dbReference type="HOGENOM" id="CLU_216422_0_0_10"/>
<dbReference type="Proteomes" id="UP000003874">
    <property type="component" value="Unassembled WGS sequence"/>
</dbReference>
<protein>
    <submittedName>
        <fullName evidence="1">Uncharacterized protein</fullName>
    </submittedName>
</protein>
<comment type="caution">
    <text evidence="1">The sequence shown here is derived from an EMBL/GenBank/DDBJ whole genome shotgun (WGS) entry which is preliminary data.</text>
</comment>
<reference evidence="1 2" key="1">
    <citation type="submission" date="2010-12" db="EMBL/GenBank/DDBJ databases">
        <authorList>
            <person name="Muzny D."/>
            <person name="Qin X."/>
            <person name="Deng J."/>
            <person name="Jiang H."/>
            <person name="Liu Y."/>
            <person name="Qu J."/>
            <person name="Song X.-Z."/>
            <person name="Zhang L."/>
            <person name="Thornton R."/>
            <person name="Coyle M."/>
            <person name="Francisco L."/>
            <person name="Jackson L."/>
            <person name="Javaid M."/>
            <person name="Korchina V."/>
            <person name="Kovar C."/>
            <person name="Mata R."/>
            <person name="Mathew T."/>
            <person name="Ngo R."/>
            <person name="Nguyen L."/>
            <person name="Nguyen N."/>
            <person name="Okwuonu G."/>
            <person name="Ongeri F."/>
            <person name="Pham C."/>
            <person name="Simmons D."/>
            <person name="Wilczek-Boney K."/>
            <person name="Hale W."/>
            <person name="Jakkamsetti A."/>
            <person name="Pham P."/>
            <person name="Ruth R."/>
            <person name="San Lucas F."/>
            <person name="Warren J."/>
            <person name="Zhang J."/>
            <person name="Zhao Z."/>
            <person name="Zhou C."/>
            <person name="Zhu D."/>
            <person name="Lee S."/>
            <person name="Bess C."/>
            <person name="Blankenburg K."/>
            <person name="Forbes L."/>
            <person name="Fu Q."/>
            <person name="Gubbala S."/>
            <person name="Hirani K."/>
            <person name="Jayaseelan J.C."/>
            <person name="Lara F."/>
            <person name="Munidasa M."/>
            <person name="Palculict T."/>
            <person name="Patil S."/>
            <person name="Pu L.-L."/>
            <person name="Saada N."/>
            <person name="Tang L."/>
            <person name="Weissenberger G."/>
            <person name="Zhu Y."/>
            <person name="Hemphill L."/>
            <person name="Shang Y."/>
            <person name="Youmans B."/>
            <person name="Ayvaz T."/>
            <person name="Ross M."/>
            <person name="Santibanez J."/>
            <person name="Aqrawi P."/>
            <person name="Gross S."/>
            <person name="Joshi V."/>
            <person name="Fowler G."/>
            <person name="Nazareth L."/>
            <person name="Reid J."/>
            <person name="Worley K."/>
            <person name="Petrosino J."/>
            <person name="Highlander S."/>
            <person name="Gibbs R."/>
        </authorList>
    </citation>
    <scope>NUCLEOTIDE SEQUENCE [LARGE SCALE GENOMIC DNA]</scope>
    <source>
        <strain evidence="1 2">DSM 15606</strain>
    </source>
</reference>